<accession>A0A430A0E4</accession>
<dbReference type="GO" id="GO:0080146">
    <property type="term" value="F:L-cysteine desulfhydrase activity"/>
    <property type="evidence" value="ECO:0007669"/>
    <property type="project" value="TreeGrafter"/>
</dbReference>
<dbReference type="Pfam" id="PF03313">
    <property type="entry name" value="SDH_alpha"/>
    <property type="match status" value="1"/>
</dbReference>
<dbReference type="GO" id="GO:0019450">
    <property type="term" value="P:L-cysteine catabolic process to pyruvate"/>
    <property type="evidence" value="ECO:0007669"/>
    <property type="project" value="TreeGrafter"/>
</dbReference>
<dbReference type="PANTHER" id="PTHR30501:SF2">
    <property type="entry name" value="UPF0597 PROTEIN YHAM"/>
    <property type="match status" value="1"/>
</dbReference>
<comment type="similarity">
    <text evidence="1">Belongs to the UPF0597 family.</text>
</comment>
<dbReference type="InterPro" id="IPR005130">
    <property type="entry name" value="Ser_deHydtase-like_asu"/>
</dbReference>
<dbReference type="OrthoDB" id="41906at2"/>
<dbReference type="PANTHER" id="PTHR30501">
    <property type="entry name" value="UPF0597 PROTEIN YHAM"/>
    <property type="match status" value="1"/>
</dbReference>
<dbReference type="Proteomes" id="UP000287857">
    <property type="component" value="Unassembled WGS sequence"/>
</dbReference>
<evidence type="ECO:0000313" key="3">
    <source>
        <dbReference type="EMBL" id="RST99810.1"/>
    </source>
</evidence>
<dbReference type="InterPro" id="IPR021144">
    <property type="entry name" value="UPF0597"/>
</dbReference>
<evidence type="ECO:0000313" key="4">
    <source>
        <dbReference type="Proteomes" id="UP000287857"/>
    </source>
</evidence>
<keyword evidence="4" id="KW-1185">Reference proteome</keyword>
<evidence type="ECO:0000259" key="2">
    <source>
        <dbReference type="Pfam" id="PF03313"/>
    </source>
</evidence>
<gene>
    <name evidence="3" type="ORF">CBF37_03535</name>
</gene>
<evidence type="ECO:0000256" key="1">
    <source>
        <dbReference type="HAMAP-Rule" id="MF_01845"/>
    </source>
</evidence>
<dbReference type="RefSeq" id="WP_125983343.1">
    <property type="nucleotide sequence ID" value="NZ_NGJS01000003.1"/>
</dbReference>
<reference evidence="3 4" key="1">
    <citation type="submission" date="2017-05" db="EMBL/GenBank/DDBJ databases">
        <title>Vagococcus spp. assemblies.</title>
        <authorList>
            <person name="Gulvik C.A."/>
        </authorList>
    </citation>
    <scope>NUCLEOTIDE SEQUENCE [LARGE SCALE GENOMIC DNA]</scope>
    <source>
        <strain evidence="3 4">SS1995</strain>
    </source>
</reference>
<name>A0A430A0E4_9ENTE</name>
<dbReference type="HAMAP" id="MF_01845">
    <property type="entry name" value="UPF0597"/>
    <property type="match status" value="1"/>
</dbReference>
<comment type="caution">
    <text evidence="3">The sequence shown here is derived from an EMBL/GenBank/DDBJ whole genome shotgun (WGS) entry which is preliminary data.</text>
</comment>
<dbReference type="PIRSF" id="PIRSF006054">
    <property type="entry name" value="UCP006054"/>
    <property type="match status" value="1"/>
</dbReference>
<feature type="domain" description="Serine dehydratase-like alpha subunit" evidence="2">
    <location>
        <begin position="194"/>
        <end position="428"/>
    </location>
</feature>
<dbReference type="AlphaFoldDB" id="A0A430A0E4"/>
<organism evidence="3 4">
    <name type="scientific">Vagococcus vulneris</name>
    <dbReference type="NCBI Taxonomy" id="1977869"/>
    <lineage>
        <taxon>Bacteria</taxon>
        <taxon>Bacillati</taxon>
        <taxon>Bacillota</taxon>
        <taxon>Bacilli</taxon>
        <taxon>Lactobacillales</taxon>
        <taxon>Enterococcaceae</taxon>
        <taxon>Vagococcus</taxon>
    </lineage>
</organism>
<sequence>MPISNQSQFFIDVLKDGVVPATGCTEPVAVAFAAATCLDYLDTTAIKKIEVEVSPNIMKNAMAVIVPGTGEPGLKIAAAAGAISGVASSGLGVITDLPESDVESIKELANSDIISTKIADVEDNLFVHVTISDEIDTVSVWIAGSHTNIFLIEKNDVPLFEGSRPDAHTTSPLKEQLQKCSLEEIWHFATTEPLSNISFVLQAANFNMALAEDGLVNDYGLALGKSMHKASSINFGTPANTDLSAKIITYTAAASDARMGGAQLPAMSNSGSGNQGITATVPVCITADFCSASEEQLIRALCLSHLTALYIHSFLPVLSAYCATNSAAMGSAAGICYLMNGDYATTARAVNNMIGDAPGVICDGAGCSCAMKVASAVSSLYRAANLALRSIEIPSSNGIVSASVDDSIRNLGHLVTHGLKETDRTILNVMLAK</sequence>
<protein>
    <recommendedName>
        <fullName evidence="1">UPF0597 protein CBF37_03535</fullName>
    </recommendedName>
</protein>
<dbReference type="EMBL" id="NGJS01000003">
    <property type="protein sequence ID" value="RST99810.1"/>
    <property type="molecule type" value="Genomic_DNA"/>
</dbReference>
<proteinExistence type="inferred from homology"/>